<evidence type="ECO:0000256" key="7">
    <source>
        <dbReference type="ARBA" id="ARBA00023242"/>
    </source>
</evidence>
<keyword evidence="3 9" id="KW-0507">mRNA processing</keyword>
<dbReference type="PANTHER" id="PTHR15588">
    <property type="entry name" value="LSM1"/>
    <property type="match status" value="1"/>
</dbReference>
<dbReference type="EMBL" id="CAKOGP040002313">
    <property type="protein sequence ID" value="CAJ1966795.1"/>
    <property type="molecule type" value="Genomic_DNA"/>
</dbReference>
<keyword evidence="4 9" id="KW-0747">Spliceosome</keyword>
<dbReference type="GO" id="GO:0046540">
    <property type="term" value="C:U4/U6 x U5 tri-snRNP complex"/>
    <property type="evidence" value="ECO:0007669"/>
    <property type="project" value="UniProtKB-UniRule"/>
</dbReference>
<keyword evidence="5 9" id="KW-0694">RNA-binding</keyword>
<evidence type="ECO:0000256" key="9">
    <source>
        <dbReference type="RuleBase" id="RU365048"/>
    </source>
</evidence>
<keyword evidence="12" id="KW-1185">Reference proteome</keyword>
<evidence type="ECO:0000256" key="6">
    <source>
        <dbReference type="ARBA" id="ARBA00023187"/>
    </source>
</evidence>
<comment type="caution">
    <text evidence="11">The sequence shown here is derived from an EMBL/GenBank/DDBJ whole genome shotgun (WGS) entry which is preliminary data.</text>
</comment>
<dbReference type="Proteomes" id="UP001295423">
    <property type="component" value="Unassembled WGS sequence"/>
</dbReference>
<organism evidence="11 12">
    <name type="scientific">Cylindrotheca closterium</name>
    <dbReference type="NCBI Taxonomy" id="2856"/>
    <lineage>
        <taxon>Eukaryota</taxon>
        <taxon>Sar</taxon>
        <taxon>Stramenopiles</taxon>
        <taxon>Ochrophyta</taxon>
        <taxon>Bacillariophyta</taxon>
        <taxon>Bacillariophyceae</taxon>
        <taxon>Bacillariophycidae</taxon>
        <taxon>Bacillariales</taxon>
        <taxon>Bacillariaceae</taxon>
        <taxon>Cylindrotheca</taxon>
    </lineage>
</organism>
<accession>A0AAD2PXR8</accession>
<proteinExistence type="inferred from homology"/>
<evidence type="ECO:0000256" key="5">
    <source>
        <dbReference type="ARBA" id="ARBA00022884"/>
    </source>
</evidence>
<dbReference type="GO" id="GO:0003729">
    <property type="term" value="F:mRNA binding"/>
    <property type="evidence" value="ECO:0007669"/>
    <property type="project" value="TreeGrafter"/>
</dbReference>
<dbReference type="Gene3D" id="2.30.30.100">
    <property type="match status" value="1"/>
</dbReference>
<dbReference type="Pfam" id="PF01423">
    <property type="entry name" value="LSM"/>
    <property type="match status" value="1"/>
</dbReference>
<dbReference type="InterPro" id="IPR001163">
    <property type="entry name" value="Sm_dom_euk/arc"/>
</dbReference>
<evidence type="ECO:0000256" key="8">
    <source>
        <dbReference type="ARBA" id="ARBA00023274"/>
    </source>
</evidence>
<name>A0AAD2PXR8_9STRA</name>
<sequence>MASSIQEWKGKAICVVTSDGRTIMGDLVGNDQVQNVILEDAQERIYSNDAPVETVELGLYVIRGDNVCMIADYDKEKLVDTAAPPLPTILQQQH</sequence>
<reference evidence="11" key="1">
    <citation type="submission" date="2023-08" db="EMBL/GenBank/DDBJ databases">
        <authorList>
            <person name="Audoor S."/>
            <person name="Bilcke G."/>
        </authorList>
    </citation>
    <scope>NUCLEOTIDE SEQUENCE</scope>
</reference>
<dbReference type="GO" id="GO:0005688">
    <property type="term" value="C:U6 snRNP"/>
    <property type="evidence" value="ECO:0007669"/>
    <property type="project" value="UniProtKB-UniRule"/>
</dbReference>
<evidence type="ECO:0000259" key="10">
    <source>
        <dbReference type="PROSITE" id="PS52002"/>
    </source>
</evidence>
<comment type="subcellular location">
    <subcellularLocation>
        <location evidence="1 9">Nucleus</location>
    </subcellularLocation>
</comment>
<dbReference type="PANTHER" id="PTHR15588:SF9">
    <property type="entry name" value="U6 SNRNA-ASSOCIATED SM-LIKE PROTEIN LSM8"/>
    <property type="match status" value="1"/>
</dbReference>
<dbReference type="SMART" id="SM00651">
    <property type="entry name" value="Sm"/>
    <property type="match status" value="1"/>
</dbReference>
<dbReference type="InterPro" id="IPR044642">
    <property type="entry name" value="PTHR15588"/>
</dbReference>
<evidence type="ECO:0000256" key="3">
    <source>
        <dbReference type="ARBA" id="ARBA00022664"/>
    </source>
</evidence>
<protein>
    <recommendedName>
        <fullName evidence="9">U6 snRNA-associated Sm-like protein LSm8</fullName>
    </recommendedName>
</protein>
<dbReference type="InterPro" id="IPR047575">
    <property type="entry name" value="Sm"/>
</dbReference>
<dbReference type="SUPFAM" id="SSF50182">
    <property type="entry name" value="Sm-like ribonucleoproteins"/>
    <property type="match status" value="1"/>
</dbReference>
<comment type="subunit">
    <text evidence="9">LSm subunits form a heteromer with a doughnut shape.</text>
</comment>
<evidence type="ECO:0000256" key="2">
    <source>
        <dbReference type="ARBA" id="ARBA00006850"/>
    </source>
</evidence>
<feature type="domain" description="Sm" evidence="10">
    <location>
        <begin position="1"/>
        <end position="76"/>
    </location>
</feature>
<dbReference type="InterPro" id="IPR010920">
    <property type="entry name" value="LSM_dom_sf"/>
</dbReference>
<evidence type="ECO:0000256" key="4">
    <source>
        <dbReference type="ARBA" id="ARBA00022728"/>
    </source>
</evidence>
<comment type="similarity">
    <text evidence="2 9">Belongs to the snRNP Sm proteins family.</text>
</comment>
<dbReference type="AlphaFoldDB" id="A0AAD2PXR8"/>
<gene>
    <name evidence="9" type="primary">LSM8</name>
    <name evidence="11" type="ORF">CYCCA115_LOCUS22378</name>
</gene>
<evidence type="ECO:0000313" key="12">
    <source>
        <dbReference type="Proteomes" id="UP001295423"/>
    </source>
</evidence>
<evidence type="ECO:0000313" key="11">
    <source>
        <dbReference type="EMBL" id="CAJ1966795.1"/>
    </source>
</evidence>
<evidence type="ECO:0000256" key="1">
    <source>
        <dbReference type="ARBA" id="ARBA00004123"/>
    </source>
</evidence>
<dbReference type="PROSITE" id="PS52002">
    <property type="entry name" value="SM"/>
    <property type="match status" value="1"/>
</dbReference>
<keyword evidence="7 9" id="KW-0539">Nucleus</keyword>
<comment type="function">
    <text evidence="9">Plays role in pre-mRNA splicing as component of the U4/U6-U5 tri-snRNP complex that is involved in spliceosome assembly, and as component of the precatalytic spliceosome (spliceosome B complex). The heptameric LSM2-8 complex binds specifically to the 3'-terminal U-tract of U6 snRNA.</text>
</comment>
<keyword evidence="6 9" id="KW-0508">mRNA splicing</keyword>
<dbReference type="GO" id="GO:0000398">
    <property type="term" value="P:mRNA splicing, via spliceosome"/>
    <property type="evidence" value="ECO:0007669"/>
    <property type="project" value="UniProtKB-UniRule"/>
</dbReference>
<dbReference type="InterPro" id="IPR034103">
    <property type="entry name" value="Lsm8"/>
</dbReference>
<keyword evidence="8 9" id="KW-0687">Ribonucleoprotein</keyword>
<dbReference type="GO" id="GO:0071011">
    <property type="term" value="C:precatalytic spliceosome"/>
    <property type="evidence" value="ECO:0007669"/>
    <property type="project" value="TreeGrafter"/>
</dbReference>
<dbReference type="CDD" id="cd01727">
    <property type="entry name" value="LSm8"/>
    <property type="match status" value="1"/>
</dbReference>